<dbReference type="EMBL" id="REGN01003632">
    <property type="protein sequence ID" value="RNA21655.1"/>
    <property type="molecule type" value="Genomic_DNA"/>
</dbReference>
<organism evidence="2 3">
    <name type="scientific">Brachionus plicatilis</name>
    <name type="common">Marine rotifer</name>
    <name type="synonym">Brachionus muelleri</name>
    <dbReference type="NCBI Taxonomy" id="10195"/>
    <lineage>
        <taxon>Eukaryota</taxon>
        <taxon>Metazoa</taxon>
        <taxon>Spiralia</taxon>
        <taxon>Gnathifera</taxon>
        <taxon>Rotifera</taxon>
        <taxon>Eurotatoria</taxon>
        <taxon>Monogononta</taxon>
        <taxon>Pseudotrocha</taxon>
        <taxon>Ploima</taxon>
        <taxon>Brachionidae</taxon>
        <taxon>Brachionus</taxon>
    </lineage>
</organism>
<feature type="transmembrane region" description="Helical" evidence="1">
    <location>
        <begin position="45"/>
        <end position="64"/>
    </location>
</feature>
<evidence type="ECO:0000256" key="1">
    <source>
        <dbReference type="SAM" id="Phobius"/>
    </source>
</evidence>
<keyword evidence="1" id="KW-1133">Transmembrane helix</keyword>
<protein>
    <submittedName>
        <fullName evidence="2">Uncharacterized protein</fullName>
    </submittedName>
</protein>
<evidence type="ECO:0000313" key="2">
    <source>
        <dbReference type="EMBL" id="RNA21655.1"/>
    </source>
</evidence>
<keyword evidence="1" id="KW-0472">Membrane</keyword>
<sequence>MILNDDFFLLLYNSIKLSGFRGGIIRDSNFFKVIGTHKYKHLIDFISFLSFLYSCTIGLVRHNLSFFSSRKYNMIRIFKVILNRPFRFDYKDAII</sequence>
<proteinExistence type="predicted"/>
<dbReference type="AlphaFoldDB" id="A0A3M7REF3"/>
<dbReference type="Proteomes" id="UP000276133">
    <property type="component" value="Unassembled WGS sequence"/>
</dbReference>
<evidence type="ECO:0000313" key="3">
    <source>
        <dbReference type="Proteomes" id="UP000276133"/>
    </source>
</evidence>
<reference evidence="2 3" key="1">
    <citation type="journal article" date="2018" name="Sci. Rep.">
        <title>Genomic signatures of local adaptation to the degree of environmental predictability in rotifers.</title>
        <authorList>
            <person name="Franch-Gras L."/>
            <person name="Hahn C."/>
            <person name="Garcia-Roger E.M."/>
            <person name="Carmona M.J."/>
            <person name="Serra M."/>
            <person name="Gomez A."/>
        </authorList>
    </citation>
    <scope>NUCLEOTIDE SEQUENCE [LARGE SCALE GENOMIC DNA]</scope>
    <source>
        <strain evidence="2">HYR1</strain>
    </source>
</reference>
<comment type="caution">
    <text evidence="2">The sequence shown here is derived from an EMBL/GenBank/DDBJ whole genome shotgun (WGS) entry which is preliminary data.</text>
</comment>
<gene>
    <name evidence="2" type="ORF">BpHYR1_021592</name>
</gene>
<name>A0A3M7REF3_BRAPC</name>
<keyword evidence="3" id="KW-1185">Reference proteome</keyword>
<keyword evidence="1" id="KW-0812">Transmembrane</keyword>
<accession>A0A3M7REF3</accession>